<dbReference type="EMBL" id="CP039375">
    <property type="protein sequence ID" value="QCD66579.1"/>
    <property type="molecule type" value="Genomic_DNA"/>
</dbReference>
<accession>A0A4D6KIJ9</accession>
<organism evidence="2 3">
    <name type="scientific">Halomicrobium mukohataei</name>
    <dbReference type="NCBI Taxonomy" id="57705"/>
    <lineage>
        <taxon>Archaea</taxon>
        <taxon>Methanobacteriati</taxon>
        <taxon>Methanobacteriota</taxon>
        <taxon>Stenosarchaea group</taxon>
        <taxon>Halobacteria</taxon>
        <taxon>Halobacteriales</taxon>
        <taxon>Haloarculaceae</taxon>
        <taxon>Halomicrobium</taxon>
    </lineage>
</organism>
<evidence type="ECO:0000313" key="3">
    <source>
        <dbReference type="Proteomes" id="UP000297053"/>
    </source>
</evidence>
<dbReference type="Proteomes" id="UP000297053">
    <property type="component" value="Chromosome"/>
</dbReference>
<gene>
    <name evidence="2" type="ORF">E5139_13330</name>
</gene>
<proteinExistence type="predicted"/>
<evidence type="ECO:0000256" key="1">
    <source>
        <dbReference type="SAM" id="MobiDB-lite"/>
    </source>
</evidence>
<dbReference type="AlphaFoldDB" id="A0A4D6KIJ9"/>
<protein>
    <submittedName>
        <fullName evidence="2">Uncharacterized protein</fullName>
    </submittedName>
</protein>
<feature type="region of interest" description="Disordered" evidence="1">
    <location>
        <begin position="1"/>
        <end position="38"/>
    </location>
</feature>
<name>A0A4D6KIJ9_9EURY</name>
<reference evidence="2 3" key="1">
    <citation type="submission" date="2019-04" db="EMBL/GenBank/DDBJ databases">
        <title>Complete genome sequence of Arthrobacter sp. ZXY-2 associated with effective atrazine degradation and salt adaptation.</title>
        <authorList>
            <person name="Zhao X."/>
        </authorList>
    </citation>
    <scope>NUCLEOTIDE SEQUENCE [LARGE SCALE GENOMIC DNA]</scope>
    <source>
        <strain evidence="3">ZP60</strain>
    </source>
</reference>
<evidence type="ECO:0000313" key="2">
    <source>
        <dbReference type="EMBL" id="QCD66579.1"/>
    </source>
</evidence>
<feature type="compositionally biased region" description="Polar residues" evidence="1">
    <location>
        <begin position="1"/>
        <end position="10"/>
    </location>
</feature>
<dbReference type="KEGG" id="halz:E5139_13330"/>
<reference evidence="2 3" key="2">
    <citation type="submission" date="2019-04" db="EMBL/GenBank/DDBJ databases">
        <authorList>
            <person name="Yang S."/>
            <person name="Wei W."/>
        </authorList>
    </citation>
    <scope>NUCLEOTIDE SEQUENCE [LARGE SCALE GENOMIC DNA]</scope>
    <source>
        <strain evidence="3">ZP60</strain>
    </source>
</reference>
<sequence length="91" mass="10102">MEDQTMTNETDNTDSDPLADAATTFAGTPWEGRPVDPDLHSDLGYELVDWEVVPNARDDKQVFLPIEESMLRDEAFIVAEPDACCDLGTKL</sequence>